<evidence type="ECO:0000256" key="4">
    <source>
        <dbReference type="ARBA" id="ARBA00023001"/>
    </source>
</evidence>
<dbReference type="GO" id="GO:0030245">
    <property type="term" value="P:cellulose catabolic process"/>
    <property type="evidence" value="ECO:0007669"/>
    <property type="project" value="UniProtKB-KW"/>
</dbReference>
<dbReference type="SUPFAM" id="SSF51445">
    <property type="entry name" value="(Trans)glycosidases"/>
    <property type="match status" value="1"/>
</dbReference>
<keyword evidence="9" id="KW-0732">Signal</keyword>
<dbReference type="InterPro" id="IPR017853">
    <property type="entry name" value="GH"/>
</dbReference>
<reference evidence="11 12" key="1">
    <citation type="submission" date="2016-10" db="EMBL/GenBank/DDBJ databases">
        <authorList>
            <person name="de Groot N.N."/>
        </authorList>
    </citation>
    <scope>NUCLEOTIDE SEQUENCE [LARGE SCALE GENOMIC DNA]</scope>
    <source>
        <strain evidence="11 12">CGMCC 4.2023</strain>
    </source>
</reference>
<comment type="similarity">
    <text evidence="8">Belongs to the glycosyl hydrolase 5 (cellulase A) family.</text>
</comment>
<keyword evidence="5" id="KW-0119">Carbohydrate metabolism</keyword>
<evidence type="ECO:0000256" key="6">
    <source>
        <dbReference type="ARBA" id="ARBA00023295"/>
    </source>
</evidence>
<dbReference type="AlphaFoldDB" id="A0A1H6C7V9"/>
<keyword evidence="7" id="KW-0624">Polysaccharide degradation</keyword>
<accession>A0A1H6C7V9</accession>
<evidence type="ECO:0000313" key="12">
    <source>
        <dbReference type="Proteomes" id="UP000236754"/>
    </source>
</evidence>
<keyword evidence="4" id="KW-0136">Cellulose degradation</keyword>
<evidence type="ECO:0000259" key="10">
    <source>
        <dbReference type="Pfam" id="PF00150"/>
    </source>
</evidence>
<feature type="chain" id="PRO_5009294665" description="cellulase" evidence="9">
    <location>
        <begin position="30"/>
        <end position="420"/>
    </location>
</feature>
<keyword evidence="12" id="KW-1185">Reference proteome</keyword>
<evidence type="ECO:0000313" key="11">
    <source>
        <dbReference type="EMBL" id="SEG68837.1"/>
    </source>
</evidence>
<keyword evidence="3 8" id="KW-0378">Hydrolase</keyword>
<dbReference type="Proteomes" id="UP000236754">
    <property type="component" value="Unassembled WGS sequence"/>
</dbReference>
<dbReference type="InterPro" id="IPR018087">
    <property type="entry name" value="Glyco_hydro_5_CS"/>
</dbReference>
<evidence type="ECO:0000256" key="5">
    <source>
        <dbReference type="ARBA" id="ARBA00023277"/>
    </source>
</evidence>
<dbReference type="GO" id="GO:0008810">
    <property type="term" value="F:cellulase activity"/>
    <property type="evidence" value="ECO:0007669"/>
    <property type="project" value="UniProtKB-EC"/>
</dbReference>
<name>A0A1H6C7V9_9ACTN</name>
<feature type="signal peptide" evidence="9">
    <location>
        <begin position="1"/>
        <end position="29"/>
    </location>
</feature>
<dbReference type="Gene3D" id="3.20.20.80">
    <property type="entry name" value="Glycosidases"/>
    <property type="match status" value="1"/>
</dbReference>
<keyword evidence="6 8" id="KW-0326">Glycosidase</keyword>
<comment type="catalytic activity">
    <reaction evidence="1">
        <text>Endohydrolysis of (1-&gt;4)-beta-D-glucosidic linkages in cellulose, lichenin and cereal beta-D-glucans.</text>
        <dbReference type="EC" id="3.2.1.4"/>
    </reaction>
</comment>
<dbReference type="PANTHER" id="PTHR35923:SF2">
    <property type="entry name" value="ENDOGLUCANASE"/>
    <property type="match status" value="1"/>
</dbReference>
<dbReference type="PANTHER" id="PTHR35923">
    <property type="entry name" value="MAJOR EXTRACELLULAR ENDOGLUCANASE"/>
    <property type="match status" value="1"/>
</dbReference>
<protein>
    <recommendedName>
        <fullName evidence="2">cellulase</fullName>
        <ecNumber evidence="2">3.2.1.4</ecNumber>
    </recommendedName>
</protein>
<organism evidence="11 12">
    <name type="scientific">Actinacidiphila yanglinensis</name>
    <dbReference type="NCBI Taxonomy" id="310779"/>
    <lineage>
        <taxon>Bacteria</taxon>
        <taxon>Bacillati</taxon>
        <taxon>Actinomycetota</taxon>
        <taxon>Actinomycetes</taxon>
        <taxon>Kitasatosporales</taxon>
        <taxon>Streptomycetaceae</taxon>
        <taxon>Actinacidiphila</taxon>
    </lineage>
</organism>
<gene>
    <name evidence="11" type="ORF">SAMN05216223_108127</name>
</gene>
<evidence type="ECO:0000256" key="9">
    <source>
        <dbReference type="SAM" id="SignalP"/>
    </source>
</evidence>
<dbReference type="EC" id="3.2.1.4" evidence="2"/>
<dbReference type="EMBL" id="FNVU01000008">
    <property type="protein sequence ID" value="SEG68837.1"/>
    <property type="molecule type" value="Genomic_DNA"/>
</dbReference>
<feature type="domain" description="Glycoside hydrolase family 5" evidence="10">
    <location>
        <begin position="88"/>
        <end position="365"/>
    </location>
</feature>
<evidence type="ECO:0000256" key="7">
    <source>
        <dbReference type="ARBA" id="ARBA00023326"/>
    </source>
</evidence>
<dbReference type="InterPro" id="IPR001547">
    <property type="entry name" value="Glyco_hydro_5"/>
</dbReference>
<evidence type="ECO:0000256" key="2">
    <source>
        <dbReference type="ARBA" id="ARBA00012601"/>
    </source>
</evidence>
<evidence type="ECO:0000256" key="8">
    <source>
        <dbReference type="RuleBase" id="RU361153"/>
    </source>
</evidence>
<evidence type="ECO:0000256" key="1">
    <source>
        <dbReference type="ARBA" id="ARBA00000966"/>
    </source>
</evidence>
<sequence>MRRTVKVCVFATAALLAATGVGTATQAQARPLAAGAHPAAAAAQLLPTGYLDTNGSQIIDSTGKPVRIDAAALHGNSRLDQNVIVNQDTPLAGLDANMRAIRAAGFNTVTLAWSDASLHDANAGAYLAGLDAVVTAAGSQLLKVIMNHHNDEGAAGNGNCLAQQGNGLWYDSGPGTDGTDGCGTPGTVTQASFLADWQEIATRYKGNSTVIGFDLDNEPLAYPGESTWGDGGVTDIQAMYTSVGNAVETIDPGVLVICEGPQNYGGSFAGGAGVKAFEGDLTEVAAHPVVLSTANAGRKRVVYSVHEYPYSVGHTTPDSGPEAVARYNAVWGYLEAQNIAPVWIGEAGAAMTTDDDTAWANTLTSYVNGQEGASGGPAFTGTQQGVSITWYVWDTQGLGALNSDGTLNQARFGVYSQWHT</sequence>
<evidence type="ECO:0000256" key="3">
    <source>
        <dbReference type="ARBA" id="ARBA00022801"/>
    </source>
</evidence>
<proteinExistence type="inferred from homology"/>
<dbReference type="PROSITE" id="PS00659">
    <property type="entry name" value="GLYCOSYL_HYDROL_F5"/>
    <property type="match status" value="1"/>
</dbReference>
<dbReference type="Pfam" id="PF00150">
    <property type="entry name" value="Cellulase"/>
    <property type="match status" value="1"/>
</dbReference>